<evidence type="ECO:0000313" key="3">
    <source>
        <dbReference type="Proteomes" id="UP001301769"/>
    </source>
</evidence>
<gene>
    <name evidence="2" type="ORF">QBC37DRAFT_481344</name>
</gene>
<feature type="transmembrane region" description="Helical" evidence="1">
    <location>
        <begin position="12"/>
        <end position="34"/>
    </location>
</feature>
<reference evidence="2" key="2">
    <citation type="submission" date="2023-05" db="EMBL/GenBank/DDBJ databases">
        <authorList>
            <consortium name="Lawrence Berkeley National Laboratory"/>
            <person name="Steindorff A."/>
            <person name="Hensen N."/>
            <person name="Bonometti L."/>
            <person name="Westerberg I."/>
            <person name="Brannstrom I.O."/>
            <person name="Guillou S."/>
            <person name="Cros-Aarteil S."/>
            <person name="Calhoun S."/>
            <person name="Haridas S."/>
            <person name="Kuo A."/>
            <person name="Mondo S."/>
            <person name="Pangilinan J."/>
            <person name="Riley R."/>
            <person name="Labutti K."/>
            <person name="Andreopoulos B."/>
            <person name="Lipzen A."/>
            <person name="Chen C."/>
            <person name="Yanf M."/>
            <person name="Daum C."/>
            <person name="Ng V."/>
            <person name="Clum A."/>
            <person name="Ohm R."/>
            <person name="Martin F."/>
            <person name="Silar P."/>
            <person name="Natvig D."/>
            <person name="Lalanne C."/>
            <person name="Gautier V."/>
            <person name="Ament-Velasquez S.L."/>
            <person name="Kruys A."/>
            <person name="Hutchinson M.I."/>
            <person name="Powell A.J."/>
            <person name="Barry K."/>
            <person name="Miller A.N."/>
            <person name="Grigoriev I.V."/>
            <person name="Debuchy R."/>
            <person name="Gladieux P."/>
            <person name="Thoren M.H."/>
            <person name="Johannesson H."/>
        </authorList>
    </citation>
    <scope>NUCLEOTIDE SEQUENCE</scope>
    <source>
        <strain evidence="2">PSN293</strain>
    </source>
</reference>
<keyword evidence="3" id="KW-1185">Reference proteome</keyword>
<keyword evidence="1" id="KW-0812">Transmembrane</keyword>
<evidence type="ECO:0000313" key="2">
    <source>
        <dbReference type="EMBL" id="KAK4215590.1"/>
    </source>
</evidence>
<keyword evidence="1" id="KW-0472">Membrane</keyword>
<keyword evidence="1" id="KW-1133">Transmembrane helix</keyword>
<organism evidence="2 3">
    <name type="scientific">Rhypophila decipiens</name>
    <dbReference type="NCBI Taxonomy" id="261697"/>
    <lineage>
        <taxon>Eukaryota</taxon>
        <taxon>Fungi</taxon>
        <taxon>Dikarya</taxon>
        <taxon>Ascomycota</taxon>
        <taxon>Pezizomycotina</taxon>
        <taxon>Sordariomycetes</taxon>
        <taxon>Sordariomycetidae</taxon>
        <taxon>Sordariales</taxon>
        <taxon>Naviculisporaceae</taxon>
        <taxon>Rhypophila</taxon>
    </lineage>
</organism>
<reference evidence="2" key="1">
    <citation type="journal article" date="2023" name="Mol. Phylogenet. Evol.">
        <title>Genome-scale phylogeny and comparative genomics of the fungal order Sordariales.</title>
        <authorList>
            <person name="Hensen N."/>
            <person name="Bonometti L."/>
            <person name="Westerberg I."/>
            <person name="Brannstrom I.O."/>
            <person name="Guillou S."/>
            <person name="Cros-Aarteil S."/>
            <person name="Calhoun S."/>
            <person name="Haridas S."/>
            <person name="Kuo A."/>
            <person name="Mondo S."/>
            <person name="Pangilinan J."/>
            <person name="Riley R."/>
            <person name="LaButti K."/>
            <person name="Andreopoulos B."/>
            <person name="Lipzen A."/>
            <person name="Chen C."/>
            <person name="Yan M."/>
            <person name="Daum C."/>
            <person name="Ng V."/>
            <person name="Clum A."/>
            <person name="Steindorff A."/>
            <person name="Ohm R.A."/>
            <person name="Martin F."/>
            <person name="Silar P."/>
            <person name="Natvig D.O."/>
            <person name="Lalanne C."/>
            <person name="Gautier V."/>
            <person name="Ament-Velasquez S.L."/>
            <person name="Kruys A."/>
            <person name="Hutchinson M.I."/>
            <person name="Powell A.J."/>
            <person name="Barry K."/>
            <person name="Miller A.N."/>
            <person name="Grigoriev I.V."/>
            <person name="Debuchy R."/>
            <person name="Gladieux P."/>
            <person name="Hiltunen Thoren M."/>
            <person name="Johannesson H."/>
        </authorList>
    </citation>
    <scope>NUCLEOTIDE SEQUENCE</scope>
    <source>
        <strain evidence="2">PSN293</strain>
    </source>
</reference>
<accession>A0AAN7BC59</accession>
<proteinExistence type="predicted"/>
<protein>
    <submittedName>
        <fullName evidence="2">Uncharacterized protein</fullName>
    </submittedName>
</protein>
<evidence type="ECO:0000256" key="1">
    <source>
        <dbReference type="SAM" id="Phobius"/>
    </source>
</evidence>
<name>A0AAN7BC59_9PEZI</name>
<comment type="caution">
    <text evidence="2">The sequence shown here is derived from an EMBL/GenBank/DDBJ whole genome shotgun (WGS) entry which is preliminary data.</text>
</comment>
<sequence>MSTFSTRSGTCTVYLLASHIYLALHLILGIRGWMRYHELKMLQVKGVVSVFSTGMFAILGTLSVINTLKLMTSISYHYLTDRRPNPLSELPSPVPRYFPDPSVPLLQRQRRQARYRRLDEPGRLYRVSKEAVLRVLDPARYFV</sequence>
<feature type="transmembrane region" description="Helical" evidence="1">
    <location>
        <begin position="46"/>
        <end position="68"/>
    </location>
</feature>
<dbReference type="Proteomes" id="UP001301769">
    <property type="component" value="Unassembled WGS sequence"/>
</dbReference>
<dbReference type="AlphaFoldDB" id="A0AAN7BC59"/>
<dbReference type="EMBL" id="MU858078">
    <property type="protein sequence ID" value="KAK4215590.1"/>
    <property type="molecule type" value="Genomic_DNA"/>
</dbReference>